<accession>A0AAE2ZHI9</accession>
<dbReference type="InterPro" id="IPR029058">
    <property type="entry name" value="AB_hydrolase_fold"/>
</dbReference>
<dbReference type="RefSeq" id="WP_220227103.1">
    <property type="nucleotide sequence ID" value="NZ_JAICBX010000001.1"/>
</dbReference>
<dbReference type="SUPFAM" id="SSF53474">
    <property type="entry name" value="alpha/beta-Hydrolases"/>
    <property type="match status" value="1"/>
</dbReference>
<dbReference type="Gene3D" id="3.40.50.1820">
    <property type="entry name" value="alpha/beta hydrolase"/>
    <property type="match status" value="1"/>
</dbReference>
<reference evidence="2" key="1">
    <citation type="submission" date="2021-08" db="EMBL/GenBank/DDBJ databases">
        <title>Hoeflea bacterium WL0058 sp. nov., isolated from the sediment.</title>
        <authorList>
            <person name="Wang L."/>
            <person name="Zhang D."/>
        </authorList>
    </citation>
    <scope>NUCLEOTIDE SEQUENCE</scope>
    <source>
        <strain evidence="2">WL0058</strain>
    </source>
</reference>
<keyword evidence="3" id="KW-1185">Reference proteome</keyword>
<name>A0AAE2ZHI9_9HYPH</name>
<comment type="caution">
    <text evidence="2">The sequence shown here is derived from an EMBL/GenBank/DDBJ whole genome shotgun (WGS) entry which is preliminary data.</text>
</comment>
<protein>
    <submittedName>
        <fullName evidence="2">Alpha/beta hydrolase</fullName>
    </submittedName>
</protein>
<dbReference type="PRINTS" id="PR00111">
    <property type="entry name" value="ABHYDROLASE"/>
</dbReference>
<sequence length="305" mass="32816">MTSFSQKVTRLVFDIAGRISPDMAGAMAFRLFSHTPSKEPSSVKARRALDDARSRMVSASRTQLVISTGCVNAYHFRGSNRMHSAETVLVVHGWGSRSEYMIALIEKIRDSGRNVVAVDLPGHGRSSGRSLTMASAVEAIDAAWREFGPFSAVVGHSFGGAVALNSARGTVCGVAARKPRKLVLISAPNNIADVFVQFAEWIGLPEAARNTFYGRVQKVTGRPLSCFVGTRLLAAMPIPALVIHAPDDKEVSWSAAEEFVAAGSHVRLERADGLGHRRILNAPEIGSLVAEFIDARPVDPLREAA</sequence>
<proteinExistence type="predicted"/>
<dbReference type="GO" id="GO:0016020">
    <property type="term" value="C:membrane"/>
    <property type="evidence" value="ECO:0007669"/>
    <property type="project" value="TreeGrafter"/>
</dbReference>
<dbReference type="PANTHER" id="PTHR43798">
    <property type="entry name" value="MONOACYLGLYCEROL LIPASE"/>
    <property type="match status" value="1"/>
</dbReference>
<gene>
    <name evidence="2" type="ORF">K1W69_04375</name>
</gene>
<evidence type="ECO:0000313" key="2">
    <source>
        <dbReference type="EMBL" id="MBW8636416.1"/>
    </source>
</evidence>
<dbReference type="GO" id="GO:0016787">
    <property type="term" value="F:hydrolase activity"/>
    <property type="evidence" value="ECO:0007669"/>
    <property type="project" value="UniProtKB-KW"/>
</dbReference>
<dbReference type="PANTHER" id="PTHR43798:SF33">
    <property type="entry name" value="HYDROLASE, PUTATIVE (AFU_ORTHOLOGUE AFUA_2G14860)-RELATED"/>
    <property type="match status" value="1"/>
</dbReference>
<evidence type="ECO:0000313" key="3">
    <source>
        <dbReference type="Proteomes" id="UP001196509"/>
    </source>
</evidence>
<organism evidence="2 3">
    <name type="scientific">Flavimaribacter sediminis</name>
    <dbReference type="NCBI Taxonomy" id="2865987"/>
    <lineage>
        <taxon>Bacteria</taxon>
        <taxon>Pseudomonadati</taxon>
        <taxon>Pseudomonadota</taxon>
        <taxon>Alphaproteobacteria</taxon>
        <taxon>Hyphomicrobiales</taxon>
        <taxon>Rhizobiaceae</taxon>
        <taxon>Flavimaribacter</taxon>
    </lineage>
</organism>
<dbReference type="InterPro" id="IPR000073">
    <property type="entry name" value="AB_hydrolase_1"/>
</dbReference>
<feature type="domain" description="AB hydrolase-1" evidence="1">
    <location>
        <begin position="88"/>
        <end position="282"/>
    </location>
</feature>
<dbReference type="Proteomes" id="UP001196509">
    <property type="component" value="Unassembled WGS sequence"/>
</dbReference>
<dbReference type="InterPro" id="IPR050266">
    <property type="entry name" value="AB_hydrolase_sf"/>
</dbReference>
<evidence type="ECO:0000259" key="1">
    <source>
        <dbReference type="Pfam" id="PF12697"/>
    </source>
</evidence>
<dbReference type="Pfam" id="PF12697">
    <property type="entry name" value="Abhydrolase_6"/>
    <property type="match status" value="1"/>
</dbReference>
<dbReference type="EMBL" id="JAICBX010000001">
    <property type="protein sequence ID" value="MBW8636416.1"/>
    <property type="molecule type" value="Genomic_DNA"/>
</dbReference>
<keyword evidence="2" id="KW-0378">Hydrolase</keyword>
<dbReference type="AlphaFoldDB" id="A0AAE2ZHI9"/>